<evidence type="ECO:0000256" key="4">
    <source>
        <dbReference type="ARBA" id="ARBA00022729"/>
    </source>
</evidence>
<dbReference type="InterPro" id="IPR036881">
    <property type="entry name" value="Glyco_hydro_3_C_sf"/>
</dbReference>
<dbReference type="PRINTS" id="PR00133">
    <property type="entry name" value="GLHYDRLASE3"/>
</dbReference>
<dbReference type="InterPro" id="IPR019800">
    <property type="entry name" value="Glyco_hydro_3_AS"/>
</dbReference>
<comment type="caution">
    <text evidence="10">The sequence shown here is derived from an EMBL/GenBank/DDBJ whole genome shotgun (WGS) entry which is preliminary data.</text>
</comment>
<dbReference type="InterPro" id="IPR002772">
    <property type="entry name" value="Glyco_hydro_3_C"/>
</dbReference>
<organism evidence="10 11">
    <name type="scientific">Serratia silvae</name>
    <dbReference type="NCBI Taxonomy" id="2824122"/>
    <lineage>
        <taxon>Bacteria</taxon>
        <taxon>Pseudomonadati</taxon>
        <taxon>Pseudomonadota</taxon>
        <taxon>Gammaproteobacteria</taxon>
        <taxon>Enterobacterales</taxon>
        <taxon>Yersiniaceae</taxon>
        <taxon>Serratia</taxon>
    </lineage>
</organism>
<evidence type="ECO:0000256" key="6">
    <source>
        <dbReference type="ARBA" id="ARBA00023295"/>
    </source>
</evidence>
<evidence type="ECO:0000313" key="10">
    <source>
        <dbReference type="EMBL" id="MCL1029927.1"/>
    </source>
</evidence>
<evidence type="ECO:0000256" key="8">
    <source>
        <dbReference type="SAM" id="SignalP"/>
    </source>
</evidence>
<dbReference type="PANTHER" id="PTHR30620">
    <property type="entry name" value="PERIPLASMIC BETA-GLUCOSIDASE-RELATED"/>
    <property type="match status" value="1"/>
</dbReference>
<evidence type="ECO:0000256" key="3">
    <source>
        <dbReference type="ARBA" id="ARBA00012744"/>
    </source>
</evidence>
<dbReference type="Proteomes" id="UP001165275">
    <property type="component" value="Unassembled WGS sequence"/>
</dbReference>
<feature type="domain" description="Fibronectin type III-like" evidence="9">
    <location>
        <begin position="685"/>
        <end position="754"/>
    </location>
</feature>
<dbReference type="SUPFAM" id="SSF51445">
    <property type="entry name" value="(Trans)glycosidases"/>
    <property type="match status" value="1"/>
</dbReference>
<gene>
    <name evidence="10" type="primary">bglX</name>
    <name evidence="10" type="ORF">KAJ71_12970</name>
</gene>
<dbReference type="InterPro" id="IPR017853">
    <property type="entry name" value="GH"/>
</dbReference>
<sequence length="765" mass="83809">MKWLCVVSMLSGLAFGPVFAQESSATQGIYAQERDAFVSNLMKQMTLEEKIGQLRLISVGPDNPKEAIREGISKGQIGAIFNTVTRQDIRVMQDQAMQLSRLKIPLFFAYDVVHGQRTVFPISLGLAASFDLEAIALSGRVSAQEASDDGLNMTFSPMVDITRDPRWGRVSEGFGEDTWLVSKIAKVMVDAYQNGDPSKPGSVMASVKHFALYGAVEGGRDYNTVDMSPLRMHQDYLPPYKAAVDAGSGGVMVSLNSINGVPATANPWLLKDLLRDQWGFKGITISDHGAIKELIKHGVAQDARDAVRLAITSGVDMSMSDEYYDQYLPGLVKEGLVAESEIDRACRDVLNTKYDMGLFKDPYNHLGPVGSDPQDTNAESRLHRAEARVIARKTMVLLKNDKQTLPLQKQGTIALIGPMADSQRDIMGSWSAAGVVKQSVTVREGLQNAVKDKASILYAKGANITQDKSIVDYLNEYETAVAFDTRPPQQMIDEAVKIAKQADVVVAVVGEAQGMAHEASSRADITIPQSQRDLIAALKATGKPLVLVLMNGRPLALSWESEQADAMLETWYSGTEGGNAIADVLFGDYNPSGKLPMTFPRSVGQIPIYYNHLNTGRPFGKENPGKYTSRYFDSPNGPLYPFGYGLSYSQFALSDFKLSSPEMARDGKITASVMLKNTGKYNGATVVQLYVQDVTASVSRPIKELRNFKKVTLHAGQEQRVELPITEDDLKFYNASLKWGAEPGKFNVFVGLDSDNLQQQSFTLK</sequence>
<dbReference type="InterPro" id="IPR051915">
    <property type="entry name" value="Cellulose_Degrad_GH3"/>
</dbReference>
<evidence type="ECO:0000256" key="1">
    <source>
        <dbReference type="ARBA" id="ARBA00000448"/>
    </source>
</evidence>
<dbReference type="EC" id="3.2.1.21" evidence="3"/>
<dbReference type="GO" id="GO:0008422">
    <property type="term" value="F:beta-glucosidase activity"/>
    <property type="evidence" value="ECO:0007669"/>
    <property type="project" value="UniProtKB-EC"/>
</dbReference>
<comment type="similarity">
    <text evidence="2 7">Belongs to the glycosyl hydrolase 3 family.</text>
</comment>
<dbReference type="Pfam" id="PF14310">
    <property type="entry name" value="Fn3-like"/>
    <property type="match status" value="1"/>
</dbReference>
<dbReference type="Gene3D" id="3.40.50.1700">
    <property type="entry name" value="Glycoside hydrolase family 3 C-terminal domain"/>
    <property type="match status" value="1"/>
</dbReference>
<dbReference type="PANTHER" id="PTHR30620:SF16">
    <property type="entry name" value="LYSOSOMAL BETA GLUCOSIDASE"/>
    <property type="match status" value="1"/>
</dbReference>
<feature type="signal peptide" evidence="8">
    <location>
        <begin position="1"/>
        <end position="20"/>
    </location>
</feature>
<protein>
    <recommendedName>
        <fullName evidence="3">beta-glucosidase</fullName>
        <ecNumber evidence="3">3.2.1.21</ecNumber>
    </recommendedName>
</protein>
<dbReference type="Pfam" id="PF00933">
    <property type="entry name" value="Glyco_hydro_3"/>
    <property type="match status" value="1"/>
</dbReference>
<evidence type="ECO:0000259" key="9">
    <source>
        <dbReference type="SMART" id="SM01217"/>
    </source>
</evidence>
<evidence type="ECO:0000256" key="7">
    <source>
        <dbReference type="RuleBase" id="RU361161"/>
    </source>
</evidence>
<dbReference type="RefSeq" id="WP_248946122.1">
    <property type="nucleotide sequence ID" value="NZ_CBCSGY010000001.1"/>
</dbReference>
<comment type="catalytic activity">
    <reaction evidence="1">
        <text>Hydrolysis of terminal, non-reducing beta-D-glucosyl residues with release of beta-D-glucose.</text>
        <dbReference type="EC" id="3.2.1.21"/>
    </reaction>
</comment>
<dbReference type="InterPro" id="IPR026891">
    <property type="entry name" value="Fn3-like"/>
</dbReference>
<dbReference type="SMART" id="SM01217">
    <property type="entry name" value="Fn3_like"/>
    <property type="match status" value="1"/>
</dbReference>
<keyword evidence="11" id="KW-1185">Reference proteome</keyword>
<accession>A0ABT0KDE3</accession>
<evidence type="ECO:0000313" key="11">
    <source>
        <dbReference type="Proteomes" id="UP001165275"/>
    </source>
</evidence>
<dbReference type="Pfam" id="PF01915">
    <property type="entry name" value="Glyco_hydro_3_C"/>
    <property type="match status" value="1"/>
</dbReference>
<dbReference type="Gene3D" id="3.20.20.300">
    <property type="entry name" value="Glycoside hydrolase, family 3, N-terminal domain"/>
    <property type="match status" value="1"/>
</dbReference>
<dbReference type="InterPro" id="IPR013783">
    <property type="entry name" value="Ig-like_fold"/>
</dbReference>
<evidence type="ECO:0000256" key="5">
    <source>
        <dbReference type="ARBA" id="ARBA00022801"/>
    </source>
</evidence>
<keyword evidence="5 7" id="KW-0378">Hydrolase</keyword>
<dbReference type="Gene3D" id="2.60.40.10">
    <property type="entry name" value="Immunoglobulins"/>
    <property type="match status" value="1"/>
</dbReference>
<dbReference type="NCBIfam" id="NF011678">
    <property type="entry name" value="PRK15098.1"/>
    <property type="match status" value="1"/>
</dbReference>
<dbReference type="SUPFAM" id="SSF52279">
    <property type="entry name" value="Beta-D-glucan exohydrolase, C-terminal domain"/>
    <property type="match status" value="1"/>
</dbReference>
<keyword evidence="4 8" id="KW-0732">Signal</keyword>
<proteinExistence type="inferred from homology"/>
<feature type="chain" id="PRO_5046113093" description="beta-glucosidase" evidence="8">
    <location>
        <begin position="21"/>
        <end position="765"/>
    </location>
</feature>
<dbReference type="InterPro" id="IPR001764">
    <property type="entry name" value="Glyco_hydro_3_N"/>
</dbReference>
<name>A0ABT0KDE3_9GAMM</name>
<reference evidence="10" key="1">
    <citation type="submission" date="2021-04" db="EMBL/GenBank/DDBJ databases">
        <title>Genome sequence of Serratia sp. arafor3.</title>
        <authorList>
            <person name="Besaury L."/>
        </authorList>
    </citation>
    <scope>NUCLEOTIDE SEQUENCE</scope>
    <source>
        <strain evidence="10">Arafor3</strain>
    </source>
</reference>
<evidence type="ECO:0000256" key="2">
    <source>
        <dbReference type="ARBA" id="ARBA00005336"/>
    </source>
</evidence>
<dbReference type="InterPro" id="IPR036962">
    <property type="entry name" value="Glyco_hydro_3_N_sf"/>
</dbReference>
<dbReference type="PROSITE" id="PS00775">
    <property type="entry name" value="GLYCOSYL_HYDROL_F3"/>
    <property type="match status" value="1"/>
</dbReference>
<keyword evidence="6 7" id="KW-0326">Glycosidase</keyword>
<dbReference type="EMBL" id="JAGQDC010000009">
    <property type="protein sequence ID" value="MCL1029927.1"/>
    <property type="molecule type" value="Genomic_DNA"/>
</dbReference>